<dbReference type="InterPro" id="IPR036265">
    <property type="entry name" value="HIT-like_sf"/>
</dbReference>
<protein>
    <submittedName>
        <fullName evidence="1">Diadenosine tetraphosphate (Ap4A) hydrolase</fullName>
    </submittedName>
</protein>
<gene>
    <name evidence="1" type="ORF">SAMN05216279_114103</name>
</gene>
<dbReference type="Proteomes" id="UP000183046">
    <property type="component" value="Unassembled WGS sequence"/>
</dbReference>
<dbReference type="EMBL" id="FMWB01000014">
    <property type="protein sequence ID" value="SCZ47590.1"/>
    <property type="molecule type" value="Genomic_DNA"/>
</dbReference>
<reference evidence="2" key="1">
    <citation type="submission" date="2016-10" db="EMBL/GenBank/DDBJ databases">
        <authorList>
            <person name="de Groot N.N."/>
        </authorList>
    </citation>
    <scope>NUCLEOTIDE SEQUENCE [LARGE SCALE GENOMIC DNA]</scope>
    <source>
        <strain evidence="2">DSM 15758</strain>
    </source>
</reference>
<organism evidence="1 2">
    <name type="scientific">Pseudomonas oryzihabitans</name>
    <dbReference type="NCBI Taxonomy" id="47885"/>
    <lineage>
        <taxon>Bacteria</taxon>
        <taxon>Pseudomonadati</taxon>
        <taxon>Pseudomonadota</taxon>
        <taxon>Gammaproteobacteria</taxon>
        <taxon>Pseudomonadales</taxon>
        <taxon>Pseudomonadaceae</taxon>
        <taxon>Pseudomonas</taxon>
    </lineage>
</organism>
<comment type="caution">
    <text evidence="1">The sequence shown here is derived from an EMBL/GenBank/DDBJ whole genome shotgun (WGS) entry which is preliminary data.</text>
</comment>
<dbReference type="GO" id="GO:0016787">
    <property type="term" value="F:hydrolase activity"/>
    <property type="evidence" value="ECO:0007669"/>
    <property type="project" value="UniProtKB-KW"/>
</dbReference>
<dbReference type="RefSeq" id="WP_074584816.1">
    <property type="nucleotide sequence ID" value="NZ_FMWB01000014.1"/>
</dbReference>
<evidence type="ECO:0000313" key="2">
    <source>
        <dbReference type="Proteomes" id="UP000183046"/>
    </source>
</evidence>
<dbReference type="Gene3D" id="3.30.428.10">
    <property type="entry name" value="HIT-like"/>
    <property type="match status" value="1"/>
</dbReference>
<dbReference type="OrthoDB" id="8592405at2"/>
<accession>A0A1G5PF17</accession>
<dbReference type="AlphaFoldDB" id="A0A1G5PF17"/>
<keyword evidence="1" id="KW-0378">Hydrolase</keyword>
<dbReference type="SUPFAM" id="SSF54197">
    <property type="entry name" value="HIT-like"/>
    <property type="match status" value="1"/>
</dbReference>
<evidence type="ECO:0000313" key="1">
    <source>
        <dbReference type="EMBL" id="SCZ47590.1"/>
    </source>
</evidence>
<sequence length="161" mass="18167">MTASPDSQDATLIVESPRWRLGYRRDSRYPGLLILSSQQAVSDFSELDAASLAELGQQLRFAEKLLQHCYAPHRVVFYKLGFSAGFSLHMHIAPISHALLSEIAAHPNYSGDPDGNDAILYLSREYGERDLRPEEQQAQRIEIARLREMAGELLRQPSNFP</sequence>
<proteinExistence type="predicted"/>
<name>A0A1G5PF17_9PSED</name>